<dbReference type="InterPro" id="IPR017907">
    <property type="entry name" value="Znf_RING_CS"/>
</dbReference>
<dbReference type="InterPro" id="IPR049730">
    <property type="entry name" value="SNF2/RAD54-like_C"/>
</dbReference>
<evidence type="ECO:0000256" key="3">
    <source>
        <dbReference type="ARBA" id="ARBA00022771"/>
    </source>
</evidence>
<dbReference type="OrthoDB" id="5330228at2759"/>
<dbReference type="InterPro" id="IPR059033">
    <property type="entry name" value="C144_05_dom"/>
</dbReference>
<dbReference type="EMBL" id="ML986484">
    <property type="protein sequence ID" value="KAF2280981.1"/>
    <property type="molecule type" value="Genomic_DNA"/>
</dbReference>
<evidence type="ECO:0000256" key="8">
    <source>
        <dbReference type="SAM" id="MobiDB-lite"/>
    </source>
</evidence>
<dbReference type="FunFam" id="3.40.50.10810:FF:000059">
    <property type="entry name" value="SNF2 family helicase/ATPase, putative"/>
    <property type="match status" value="1"/>
</dbReference>
<dbReference type="CDD" id="cd18070">
    <property type="entry name" value="DEXQc_SHPRH"/>
    <property type="match status" value="1"/>
</dbReference>
<sequence length="1474" mass="166031">MISQATVVAEVQHVFVGPSHGDTESPFSKLYYALLPHGSGVSGTGSANGERAPKRRKLQNSTRYDTALQTFDDSKSVVLARLVLQLHPSVGDVGKHVPPDGAQIPETPLEVTLDSFACTLPEEPDQRESSDPSATHFRVSFRGIDVEATTTQDALDSLDSHFKTVVNLGGRRPRSGVAFSRCLLSPPSWGRSYFTLTTETRWMLDQALADHHGQRLVLPIGKSELRLLNRFLPEKDPQDHEDGLFWTIASFYDSVHVPPVDMEIPPQIQESLPDSRLYPFQQRAVHWLLRREGVEYPVTGGPLRAIHEETPLGPLTFRPVEDVDGRRAYVNNLIGLISSNPSTANGASSTLRGGILAEEMGLGKTVEIIALIRQHKRKIIQESVYDAYTGAYVKASGATLIICPPSLLEQWKNEVAAHAPDLRLMHYEGIFLSSQRKLSEATVENLIQYDVVLTTYTVLSREIHYARPPPDRTLRHRKLHEARRSPLTQISWWRVCLDEAQMVEKDVSQAATVARIIPRCNAWAVSGTPLRQQLSDLRGLLTFLRYEPFASNHSIWDRLDKSTFYAIFSQIALRHTKDKVREELRLPPQKRIVITVPFTAIEEQNYSEMVRQMCEACGFTSEGVPIEGRKVDDKEVLERMREWLMRLRQTCLHAQVGRRNRRALGARNGPLRTVDEVLEVMIDQNDTLKKAEAREFVLALLRQGLIVGNAGDDEKRSVAALEYHQIALEQAQKWVKLCREEIAEEKRRLGTATVEESDLSDDEAEGGSLGRVSALRKSLRTFLLLEHACKFFIGSAYYQIKSNENLTKPDSEDFHRLEKLEAESYDEAKAIRRELLRETQARAQLQMKKIRAKEPFYRLPQIPDIPDQGGIEGQKILHMMDIICDLLNAQARQLEKWRRKIVDILLLPLVDEDEGLETTGEEYENSTKVQDELYVYIMALRTLVADRSALVTGLHDPLVNHEIKQAEVQALRKEGDRGHAPELLLQIVDTRRKLKPTEGSGSLKGVVSAARSLLTSLQWKADTGDERAVFEAAIVQKQLHEMQKIAADEAKAITELEKEQDLFRGAMNQRLEFYRQLQYISDTVAPWREELDPTRDEAAFLEQQRLAEKHKKRLADYSAKHNYLTHLRAMNDNPGAVHECTICKEEFEIGVLTTCGHEFCKECIKIWWHAHRTCPVCKVRLHTRDFTDIAFKASVIEAQEENHGSGSSSAASTPSGSTTSIYSGMSESTMKEIKMVDLDGSYGTKIDTLARHLLWIRNNDPGAKSIIFSQFGDFLEVLRDALKRWMIGCTSIRDRNGISAFRSDPAVECFLLDAKSDSSGLTLVNATYVFLCEPLINPAIELQAIARVHRIGQKRQTTVFMYLVKDTVEEAIYDISVARRLEHMAGASKPGSGTSTPAAALQEKMLDAANSMELETAPLKSLLGKKGDGEVVQTDDLWKCLFGKPRTNRGVLDQEVGRHLRAEAAESRIAQAER</sequence>
<dbReference type="InterPro" id="IPR001841">
    <property type="entry name" value="Znf_RING"/>
</dbReference>
<dbReference type="PROSITE" id="PS00518">
    <property type="entry name" value="ZF_RING_1"/>
    <property type="match status" value="1"/>
</dbReference>
<dbReference type="Gene3D" id="3.40.50.10810">
    <property type="entry name" value="Tandem AAA-ATPase domain"/>
    <property type="match status" value="1"/>
</dbReference>
<keyword evidence="5" id="KW-0862">Zinc</keyword>
<dbReference type="InterPro" id="IPR013083">
    <property type="entry name" value="Znf_RING/FYVE/PHD"/>
</dbReference>
<evidence type="ECO:0000256" key="5">
    <source>
        <dbReference type="ARBA" id="ARBA00022833"/>
    </source>
</evidence>
<dbReference type="PROSITE" id="PS51192">
    <property type="entry name" value="HELICASE_ATP_BIND_1"/>
    <property type="match status" value="1"/>
</dbReference>
<evidence type="ECO:0000256" key="2">
    <source>
        <dbReference type="ARBA" id="ARBA00022741"/>
    </source>
</evidence>
<dbReference type="Pfam" id="PF00271">
    <property type="entry name" value="Helicase_C"/>
    <property type="match status" value="1"/>
</dbReference>
<dbReference type="GO" id="GO:0008270">
    <property type="term" value="F:zinc ion binding"/>
    <property type="evidence" value="ECO:0007669"/>
    <property type="project" value="UniProtKB-KW"/>
</dbReference>
<dbReference type="InterPro" id="IPR001650">
    <property type="entry name" value="Helicase_C-like"/>
</dbReference>
<evidence type="ECO:0000256" key="1">
    <source>
        <dbReference type="ARBA" id="ARBA00022723"/>
    </source>
</evidence>
<feature type="region of interest" description="Disordered" evidence="8">
    <location>
        <begin position="41"/>
        <end position="60"/>
    </location>
</feature>
<evidence type="ECO:0000256" key="4">
    <source>
        <dbReference type="ARBA" id="ARBA00022801"/>
    </source>
</evidence>
<dbReference type="InterPro" id="IPR027417">
    <property type="entry name" value="P-loop_NTPase"/>
</dbReference>
<evidence type="ECO:0000259" key="9">
    <source>
        <dbReference type="PROSITE" id="PS50089"/>
    </source>
</evidence>
<keyword evidence="4" id="KW-0378">Hydrolase</keyword>
<dbReference type="GO" id="GO:0006974">
    <property type="term" value="P:DNA damage response"/>
    <property type="evidence" value="ECO:0007669"/>
    <property type="project" value="TreeGrafter"/>
</dbReference>
<dbReference type="InterPro" id="IPR038718">
    <property type="entry name" value="SNF2-like_sf"/>
</dbReference>
<feature type="region of interest" description="Disordered" evidence="8">
    <location>
        <begin position="1202"/>
        <end position="1221"/>
    </location>
</feature>
<dbReference type="PROSITE" id="PS51194">
    <property type="entry name" value="HELICASE_CTER"/>
    <property type="match status" value="1"/>
</dbReference>
<evidence type="ECO:0000259" key="10">
    <source>
        <dbReference type="PROSITE" id="PS51192"/>
    </source>
</evidence>
<dbReference type="Pfam" id="PF00176">
    <property type="entry name" value="SNF2-rel_dom"/>
    <property type="match status" value="1"/>
</dbReference>
<keyword evidence="2" id="KW-0547">Nucleotide-binding</keyword>
<feature type="compositionally biased region" description="Low complexity" evidence="8">
    <location>
        <begin position="1204"/>
        <end position="1220"/>
    </location>
</feature>
<dbReference type="GeneID" id="54553692"/>
<dbReference type="GO" id="GO:0005524">
    <property type="term" value="F:ATP binding"/>
    <property type="evidence" value="ECO:0007669"/>
    <property type="project" value="InterPro"/>
</dbReference>
<dbReference type="PANTHER" id="PTHR45865:SF1">
    <property type="entry name" value="E3 UBIQUITIN-PROTEIN LIGASE SHPRH"/>
    <property type="match status" value="1"/>
</dbReference>
<evidence type="ECO:0000256" key="6">
    <source>
        <dbReference type="ARBA" id="ARBA00022840"/>
    </source>
</evidence>
<dbReference type="RefSeq" id="XP_033658518.1">
    <property type="nucleotide sequence ID" value="XM_033800517.1"/>
</dbReference>
<dbReference type="PANTHER" id="PTHR45865">
    <property type="entry name" value="E3 UBIQUITIN-PROTEIN LIGASE SHPRH FAMILY MEMBER"/>
    <property type="match status" value="1"/>
</dbReference>
<evidence type="ECO:0008006" key="14">
    <source>
        <dbReference type="Google" id="ProtNLM"/>
    </source>
</evidence>
<evidence type="ECO:0000313" key="13">
    <source>
        <dbReference type="Proteomes" id="UP000800097"/>
    </source>
</evidence>
<proteinExistence type="predicted"/>
<accession>A0A6A6JWJ1</accession>
<reference evidence="12" key="1">
    <citation type="journal article" date="2020" name="Stud. Mycol.">
        <title>101 Dothideomycetes genomes: a test case for predicting lifestyles and emergence of pathogens.</title>
        <authorList>
            <person name="Haridas S."/>
            <person name="Albert R."/>
            <person name="Binder M."/>
            <person name="Bloem J."/>
            <person name="Labutti K."/>
            <person name="Salamov A."/>
            <person name="Andreopoulos B."/>
            <person name="Baker S."/>
            <person name="Barry K."/>
            <person name="Bills G."/>
            <person name="Bluhm B."/>
            <person name="Cannon C."/>
            <person name="Castanera R."/>
            <person name="Culley D."/>
            <person name="Daum C."/>
            <person name="Ezra D."/>
            <person name="Gonzalez J."/>
            <person name="Henrissat B."/>
            <person name="Kuo A."/>
            <person name="Liang C."/>
            <person name="Lipzen A."/>
            <person name="Lutzoni F."/>
            <person name="Magnuson J."/>
            <person name="Mondo S."/>
            <person name="Nolan M."/>
            <person name="Ohm R."/>
            <person name="Pangilinan J."/>
            <person name="Park H.-J."/>
            <person name="Ramirez L."/>
            <person name="Alfaro M."/>
            <person name="Sun H."/>
            <person name="Tritt A."/>
            <person name="Yoshinaga Y."/>
            <person name="Zwiers L.-H."/>
            <person name="Turgeon B."/>
            <person name="Goodwin S."/>
            <person name="Spatafora J."/>
            <person name="Crous P."/>
            <person name="Grigoriev I."/>
        </authorList>
    </citation>
    <scope>NUCLEOTIDE SEQUENCE</scope>
    <source>
        <strain evidence="12">CBS 379.55</strain>
    </source>
</reference>
<dbReference type="CDD" id="cd18793">
    <property type="entry name" value="SF2_C_SNF"/>
    <property type="match status" value="1"/>
</dbReference>
<dbReference type="SMART" id="SM00184">
    <property type="entry name" value="RING"/>
    <property type="match status" value="1"/>
</dbReference>
<dbReference type="Pfam" id="PF26021">
    <property type="entry name" value="Ferritin_C144_05"/>
    <property type="match status" value="1"/>
</dbReference>
<keyword evidence="1" id="KW-0479">Metal-binding</keyword>
<evidence type="ECO:0000259" key="11">
    <source>
        <dbReference type="PROSITE" id="PS51194"/>
    </source>
</evidence>
<dbReference type="Gene3D" id="3.30.40.10">
    <property type="entry name" value="Zinc/RING finger domain, C3HC4 (zinc finger)"/>
    <property type="match status" value="1"/>
</dbReference>
<dbReference type="Proteomes" id="UP000800097">
    <property type="component" value="Unassembled WGS sequence"/>
</dbReference>
<organism evidence="12 13">
    <name type="scientific">Westerdykella ornata</name>
    <dbReference type="NCBI Taxonomy" id="318751"/>
    <lineage>
        <taxon>Eukaryota</taxon>
        <taxon>Fungi</taxon>
        <taxon>Dikarya</taxon>
        <taxon>Ascomycota</taxon>
        <taxon>Pezizomycotina</taxon>
        <taxon>Dothideomycetes</taxon>
        <taxon>Pleosporomycetidae</taxon>
        <taxon>Pleosporales</taxon>
        <taxon>Sporormiaceae</taxon>
        <taxon>Westerdykella</taxon>
    </lineage>
</organism>
<dbReference type="GO" id="GO:0016787">
    <property type="term" value="F:hydrolase activity"/>
    <property type="evidence" value="ECO:0007669"/>
    <property type="project" value="UniProtKB-KW"/>
</dbReference>
<dbReference type="InterPro" id="IPR052583">
    <property type="entry name" value="ATP-helicase/E3_Ub-Ligase"/>
</dbReference>
<feature type="domain" description="Helicase C-terminal" evidence="11">
    <location>
        <begin position="1248"/>
        <end position="1402"/>
    </location>
</feature>
<name>A0A6A6JWJ1_WESOR</name>
<gene>
    <name evidence="12" type="ORF">EI97DRAFT_454206</name>
</gene>
<keyword evidence="3 7" id="KW-0863">Zinc-finger</keyword>
<dbReference type="PROSITE" id="PS50089">
    <property type="entry name" value="ZF_RING_2"/>
    <property type="match status" value="1"/>
</dbReference>
<dbReference type="SUPFAM" id="SSF57850">
    <property type="entry name" value="RING/U-box"/>
    <property type="match status" value="1"/>
</dbReference>
<dbReference type="GO" id="GO:0005634">
    <property type="term" value="C:nucleus"/>
    <property type="evidence" value="ECO:0007669"/>
    <property type="project" value="TreeGrafter"/>
</dbReference>
<keyword evidence="6" id="KW-0067">ATP-binding</keyword>
<evidence type="ECO:0000313" key="12">
    <source>
        <dbReference type="EMBL" id="KAF2280981.1"/>
    </source>
</evidence>
<keyword evidence="13" id="KW-1185">Reference proteome</keyword>
<feature type="domain" description="RING-type" evidence="9">
    <location>
        <begin position="1140"/>
        <end position="1178"/>
    </location>
</feature>
<dbReference type="InterPro" id="IPR014001">
    <property type="entry name" value="Helicase_ATP-bd"/>
</dbReference>
<dbReference type="InterPro" id="IPR000330">
    <property type="entry name" value="SNF2_N"/>
</dbReference>
<dbReference type="SMART" id="SM00487">
    <property type="entry name" value="DEXDc"/>
    <property type="match status" value="1"/>
</dbReference>
<dbReference type="Gene3D" id="3.40.50.300">
    <property type="entry name" value="P-loop containing nucleotide triphosphate hydrolases"/>
    <property type="match status" value="1"/>
</dbReference>
<dbReference type="GO" id="GO:0061630">
    <property type="term" value="F:ubiquitin protein ligase activity"/>
    <property type="evidence" value="ECO:0007669"/>
    <property type="project" value="TreeGrafter"/>
</dbReference>
<dbReference type="Pfam" id="PF13923">
    <property type="entry name" value="zf-C3HC4_2"/>
    <property type="match status" value="1"/>
</dbReference>
<dbReference type="SUPFAM" id="SSF52540">
    <property type="entry name" value="P-loop containing nucleoside triphosphate hydrolases"/>
    <property type="match status" value="2"/>
</dbReference>
<dbReference type="GO" id="GO:0000209">
    <property type="term" value="P:protein polyubiquitination"/>
    <property type="evidence" value="ECO:0007669"/>
    <property type="project" value="TreeGrafter"/>
</dbReference>
<protein>
    <recommendedName>
        <fullName evidence="14">ATP-dependent DNA helicase</fullName>
    </recommendedName>
</protein>
<feature type="domain" description="Helicase ATP-binding" evidence="10">
    <location>
        <begin position="345"/>
        <end position="547"/>
    </location>
</feature>
<evidence type="ECO:0000256" key="7">
    <source>
        <dbReference type="PROSITE-ProRule" id="PRU00175"/>
    </source>
</evidence>